<proteinExistence type="predicted"/>
<dbReference type="EMBL" id="LCBN01000031">
    <property type="protein sequence ID" value="KKS13135.1"/>
    <property type="molecule type" value="Genomic_DNA"/>
</dbReference>
<dbReference type="InterPro" id="IPR011467">
    <property type="entry name" value="DUF1573"/>
</dbReference>
<sequence length="167" mass="17844">MSDKKIIIAVILFTVAILAGAIFFLGKSSSKASLEKTAGAKIETTETSFDFKDIPYSGGDAIHEFKVKNIGDKPLQIANMVSSCACSKVFLKTPKGEGPKFGMKGMSPPSDWTGTLNPGEEGQVVSSFDPTYHGPQGVGPISRIVSFETNDPDKPYVEFSFSGNVIK</sequence>
<feature type="transmembrane region" description="Helical" evidence="1">
    <location>
        <begin position="6"/>
        <end position="26"/>
    </location>
</feature>
<dbReference type="PANTHER" id="PTHR37833">
    <property type="entry name" value="LIPOPROTEIN-RELATED"/>
    <property type="match status" value="1"/>
</dbReference>
<evidence type="ECO:0000256" key="1">
    <source>
        <dbReference type="SAM" id="Phobius"/>
    </source>
</evidence>
<reference evidence="2 3" key="1">
    <citation type="journal article" date="2015" name="Nature">
        <title>rRNA introns, odd ribosomes, and small enigmatic genomes across a large radiation of phyla.</title>
        <authorList>
            <person name="Brown C.T."/>
            <person name="Hug L.A."/>
            <person name="Thomas B.C."/>
            <person name="Sharon I."/>
            <person name="Castelle C.J."/>
            <person name="Singh A."/>
            <person name="Wilkins M.J."/>
            <person name="Williams K.H."/>
            <person name="Banfield J.F."/>
        </authorList>
    </citation>
    <scope>NUCLEOTIDE SEQUENCE [LARGE SCALE GENOMIC DNA]</scope>
</reference>
<accession>A0A0G0WJY0</accession>
<evidence type="ECO:0008006" key="4">
    <source>
        <dbReference type="Google" id="ProtNLM"/>
    </source>
</evidence>
<dbReference type="AlphaFoldDB" id="A0A0G0WJY0"/>
<keyword evidence="1" id="KW-1133">Transmembrane helix</keyword>
<dbReference type="InterPro" id="IPR013783">
    <property type="entry name" value="Ig-like_fold"/>
</dbReference>
<evidence type="ECO:0000313" key="3">
    <source>
        <dbReference type="Proteomes" id="UP000034753"/>
    </source>
</evidence>
<dbReference type="Gene3D" id="2.60.40.10">
    <property type="entry name" value="Immunoglobulins"/>
    <property type="match status" value="1"/>
</dbReference>
<organism evidence="2 3">
    <name type="scientific">Candidatus Daviesbacteria bacterium GW2011_GWB1_41_5</name>
    <dbReference type="NCBI Taxonomy" id="1618429"/>
    <lineage>
        <taxon>Bacteria</taxon>
        <taxon>Candidatus Daviesiibacteriota</taxon>
    </lineage>
</organism>
<name>A0A0G0WJY0_9BACT</name>
<keyword evidence="1" id="KW-0812">Transmembrane</keyword>
<keyword evidence="1" id="KW-0472">Membrane</keyword>
<dbReference type="Pfam" id="PF07610">
    <property type="entry name" value="DUF1573"/>
    <property type="match status" value="1"/>
</dbReference>
<gene>
    <name evidence="2" type="ORF">UU67_C0031G0008</name>
</gene>
<protein>
    <recommendedName>
        <fullName evidence="4">DUF1573 domain-containing protein</fullName>
    </recommendedName>
</protein>
<comment type="caution">
    <text evidence="2">The sequence shown here is derived from an EMBL/GenBank/DDBJ whole genome shotgun (WGS) entry which is preliminary data.</text>
</comment>
<evidence type="ECO:0000313" key="2">
    <source>
        <dbReference type="EMBL" id="KKS13135.1"/>
    </source>
</evidence>
<dbReference type="Proteomes" id="UP000034753">
    <property type="component" value="Unassembled WGS sequence"/>
</dbReference>
<dbReference type="PANTHER" id="PTHR37833:SF1">
    <property type="entry name" value="SIGNAL PEPTIDE PROTEIN"/>
    <property type="match status" value="1"/>
</dbReference>